<dbReference type="Pfam" id="PF04101">
    <property type="entry name" value="Glyco_tran_28_C"/>
    <property type="match status" value="1"/>
</dbReference>
<sequence>MARLRILVLTSSTGGGHDARAEAFAEWCFQLYRHEIDVRIEQMLEKSSVVNRAGVNFYNWIQQKSPWVHKAFYTVVEGLSFLNSRKVTFGRGYYVKVLREFKPHLVLSVHDCLNRGYFQEARAVLGPARVRCATYCGEFSGGWGYSRNWVEPSVDLYISRTAAARDFAVKIGMPAARTVVRGSLRLPSSHLDLIAPEERGPQRARQLGLRPDLFTVFLATGGNGANNHFDLLPVLERRSDRCQAIVICGKNKEVFNRVIQWRANHPDFNCHVEGYSEQVPRLMQLSDLIVTRGGTTTCAKALHLGCPIVFNAFGGIMPQERLTWKYFNKGAGCVKIESAADFEVLMDRWLDAPASYEEARDAFQRLRYHEDPTVVIDELVELAREAAGVGPLRRWAFPPPPEER</sequence>
<evidence type="ECO:0000313" key="3">
    <source>
        <dbReference type="Proteomes" id="UP000825051"/>
    </source>
</evidence>
<protein>
    <submittedName>
        <fullName evidence="2">Glycosyltransferase</fullName>
    </submittedName>
</protein>
<proteinExistence type="predicted"/>
<evidence type="ECO:0000313" key="2">
    <source>
        <dbReference type="EMBL" id="QYM79945.1"/>
    </source>
</evidence>
<dbReference type="EMBL" id="CP080507">
    <property type="protein sequence ID" value="QYM79945.1"/>
    <property type="molecule type" value="Genomic_DNA"/>
</dbReference>
<accession>A0A8F9XI15</accession>
<organism evidence="2 3">
    <name type="scientific">Horticoccus luteus</name>
    <dbReference type="NCBI Taxonomy" id="2862869"/>
    <lineage>
        <taxon>Bacteria</taxon>
        <taxon>Pseudomonadati</taxon>
        <taxon>Verrucomicrobiota</taxon>
        <taxon>Opitutia</taxon>
        <taxon>Opitutales</taxon>
        <taxon>Opitutaceae</taxon>
        <taxon>Horticoccus</taxon>
    </lineage>
</organism>
<dbReference type="SUPFAM" id="SSF53756">
    <property type="entry name" value="UDP-Glycosyltransferase/glycogen phosphorylase"/>
    <property type="match status" value="1"/>
</dbReference>
<name>A0A8F9XI15_9BACT</name>
<dbReference type="InterPro" id="IPR007235">
    <property type="entry name" value="Glyco_trans_28_C"/>
</dbReference>
<keyword evidence="3" id="KW-1185">Reference proteome</keyword>
<dbReference type="RefSeq" id="WP_220164424.1">
    <property type="nucleotide sequence ID" value="NZ_CP080507.1"/>
</dbReference>
<reference evidence="2" key="1">
    <citation type="submission" date="2021-08" db="EMBL/GenBank/DDBJ databases">
        <title>Genome of a novel bacterium of the phylum Verrucomicrobia, Oleiharenicola sp. KSB-15.</title>
        <authorList>
            <person name="Chung J.-H."/>
            <person name="Ahn J.-H."/>
            <person name="Yoon Y."/>
            <person name="Kim D.-Y."/>
            <person name="An S.-H."/>
            <person name="Park I."/>
            <person name="Yeon J."/>
        </authorList>
    </citation>
    <scope>NUCLEOTIDE SEQUENCE</scope>
    <source>
        <strain evidence="2">KSB-15</strain>
    </source>
</reference>
<dbReference type="PANTHER" id="PTHR43025">
    <property type="entry name" value="MONOGALACTOSYLDIACYLGLYCEROL SYNTHASE"/>
    <property type="match status" value="1"/>
</dbReference>
<dbReference type="InterPro" id="IPR050519">
    <property type="entry name" value="Glycosyltransf_28_UgtP"/>
</dbReference>
<dbReference type="Gene3D" id="3.40.50.2000">
    <property type="entry name" value="Glycogen Phosphorylase B"/>
    <property type="match status" value="1"/>
</dbReference>
<dbReference type="GO" id="GO:0016758">
    <property type="term" value="F:hexosyltransferase activity"/>
    <property type="evidence" value="ECO:0007669"/>
    <property type="project" value="InterPro"/>
</dbReference>
<feature type="domain" description="Glycosyl transferase family 28 C-terminal" evidence="1">
    <location>
        <begin position="233"/>
        <end position="310"/>
    </location>
</feature>
<evidence type="ECO:0000259" key="1">
    <source>
        <dbReference type="Pfam" id="PF04101"/>
    </source>
</evidence>
<dbReference type="Proteomes" id="UP000825051">
    <property type="component" value="Chromosome"/>
</dbReference>
<gene>
    <name evidence="2" type="ORF">K0B96_04830</name>
</gene>
<dbReference type="PANTHER" id="PTHR43025:SF3">
    <property type="entry name" value="MONOGALACTOSYLDIACYLGLYCEROL SYNTHASE 1, CHLOROPLASTIC"/>
    <property type="match status" value="1"/>
</dbReference>
<dbReference type="KEGG" id="ole:K0B96_04830"/>
<dbReference type="AlphaFoldDB" id="A0A8F9XI15"/>